<dbReference type="AlphaFoldDB" id="A0A5B7HG33"/>
<organism evidence="2 3">
    <name type="scientific">Portunus trituberculatus</name>
    <name type="common">Swimming crab</name>
    <name type="synonym">Neptunus trituberculatus</name>
    <dbReference type="NCBI Taxonomy" id="210409"/>
    <lineage>
        <taxon>Eukaryota</taxon>
        <taxon>Metazoa</taxon>
        <taxon>Ecdysozoa</taxon>
        <taxon>Arthropoda</taxon>
        <taxon>Crustacea</taxon>
        <taxon>Multicrustacea</taxon>
        <taxon>Malacostraca</taxon>
        <taxon>Eumalacostraca</taxon>
        <taxon>Eucarida</taxon>
        <taxon>Decapoda</taxon>
        <taxon>Pleocyemata</taxon>
        <taxon>Brachyura</taxon>
        <taxon>Eubrachyura</taxon>
        <taxon>Portunoidea</taxon>
        <taxon>Portunidae</taxon>
        <taxon>Portuninae</taxon>
        <taxon>Portunus</taxon>
    </lineage>
</organism>
<protein>
    <submittedName>
        <fullName evidence="2">Uncharacterized protein</fullName>
    </submittedName>
</protein>
<dbReference type="EMBL" id="VSRR010026418">
    <property type="protein sequence ID" value="MPC67554.1"/>
    <property type="molecule type" value="Genomic_DNA"/>
</dbReference>
<evidence type="ECO:0000256" key="1">
    <source>
        <dbReference type="SAM" id="MobiDB-lite"/>
    </source>
</evidence>
<reference evidence="2 3" key="1">
    <citation type="submission" date="2019-05" db="EMBL/GenBank/DDBJ databases">
        <title>Another draft genome of Portunus trituberculatus and its Hox gene families provides insights of decapod evolution.</title>
        <authorList>
            <person name="Jeong J.-H."/>
            <person name="Song I."/>
            <person name="Kim S."/>
            <person name="Choi T."/>
            <person name="Kim D."/>
            <person name="Ryu S."/>
            <person name="Kim W."/>
        </authorList>
    </citation>
    <scope>NUCLEOTIDE SEQUENCE [LARGE SCALE GENOMIC DNA]</scope>
    <source>
        <tissue evidence="2">Muscle</tissue>
    </source>
</reference>
<accession>A0A5B7HG33</accession>
<evidence type="ECO:0000313" key="2">
    <source>
        <dbReference type="EMBL" id="MPC67554.1"/>
    </source>
</evidence>
<name>A0A5B7HG33_PORTR</name>
<proteinExistence type="predicted"/>
<sequence length="119" mass="13012">MTSSSEALKNVSSGHDGSWKIQSSRGRFNGIRACLIVSRGGHAFGQHSLPPPCNASAFKYLTHRYRSCGLITVQAGRAASWEMFIPVENTLNSSIPDETRRRAREVVMAGRRSSTAPPH</sequence>
<keyword evidence="3" id="KW-1185">Reference proteome</keyword>
<feature type="region of interest" description="Disordered" evidence="1">
    <location>
        <begin position="1"/>
        <end position="22"/>
    </location>
</feature>
<comment type="caution">
    <text evidence="2">The sequence shown here is derived from an EMBL/GenBank/DDBJ whole genome shotgun (WGS) entry which is preliminary data.</text>
</comment>
<evidence type="ECO:0000313" key="3">
    <source>
        <dbReference type="Proteomes" id="UP000324222"/>
    </source>
</evidence>
<dbReference type="Proteomes" id="UP000324222">
    <property type="component" value="Unassembled WGS sequence"/>
</dbReference>
<gene>
    <name evidence="2" type="ORF">E2C01_061731</name>
</gene>